<comment type="caution">
    <text evidence="1">The sequence shown here is derived from an EMBL/GenBank/DDBJ whole genome shotgun (WGS) entry which is preliminary data.</text>
</comment>
<sequence length="151" mass="15951">MTRIVHSRDQSGVPLDRSHRPKPAATTLTPARFSDMYRGAVAAAVDQDTDCVISSQEYATQLGVASGAATRLSALDHDNDGKVTAEEFAQSVDDPLAMNPAAVVERLHSQIAAGMSAERPLGHVLGADGKASDPDALLRFLVKRFPGNVDA</sequence>
<evidence type="ECO:0000313" key="1">
    <source>
        <dbReference type="EMBL" id="MFJ1470002.1"/>
    </source>
</evidence>
<keyword evidence="2" id="KW-1185">Reference proteome</keyword>
<dbReference type="Proteomes" id="UP001168096">
    <property type="component" value="Unassembled WGS sequence"/>
</dbReference>
<proteinExistence type="predicted"/>
<name>A0ACC7MD81_9BURK</name>
<gene>
    <name evidence="1" type="ORF">QPK29_020005</name>
</gene>
<protein>
    <submittedName>
        <fullName evidence="1">Uncharacterized protein</fullName>
    </submittedName>
</protein>
<evidence type="ECO:0000313" key="2">
    <source>
        <dbReference type="Proteomes" id="UP001168096"/>
    </source>
</evidence>
<dbReference type="EMBL" id="JASNRB020000012">
    <property type="protein sequence ID" value="MFJ1470002.1"/>
    <property type="molecule type" value="Genomic_DNA"/>
</dbReference>
<reference evidence="1" key="1">
    <citation type="submission" date="2024-11" db="EMBL/GenBank/DDBJ databases">
        <title>Description of Massilia orientalis sp. nov., isolated from rhizosphere soil of Ageratina adenophora.</title>
        <authorList>
            <person name="Wang Y."/>
        </authorList>
    </citation>
    <scope>NUCLEOTIDE SEQUENCE</scope>
    <source>
        <strain evidence="1">YIM B02787</strain>
    </source>
</reference>
<organism evidence="1 2">
    <name type="scientific">Massilia orientalis</name>
    <dbReference type="NCBI Taxonomy" id="3050128"/>
    <lineage>
        <taxon>Bacteria</taxon>
        <taxon>Pseudomonadati</taxon>
        <taxon>Pseudomonadota</taxon>
        <taxon>Betaproteobacteria</taxon>
        <taxon>Burkholderiales</taxon>
        <taxon>Oxalobacteraceae</taxon>
        <taxon>Telluria group</taxon>
        <taxon>Massilia</taxon>
    </lineage>
</organism>
<accession>A0ACC7MD81</accession>